<evidence type="ECO:0000313" key="4">
    <source>
        <dbReference type="EMBL" id="OLP92777.1"/>
    </source>
</evidence>
<evidence type="ECO:0000256" key="1">
    <source>
        <dbReference type="PROSITE-ProRule" id="PRU00023"/>
    </source>
</evidence>
<dbReference type="SMART" id="SM00271">
    <property type="entry name" value="DnaJ"/>
    <property type="match status" value="1"/>
</dbReference>
<organism evidence="4 5">
    <name type="scientific">Symbiodinium microadriaticum</name>
    <name type="common">Dinoflagellate</name>
    <name type="synonym">Zooxanthella microadriatica</name>
    <dbReference type="NCBI Taxonomy" id="2951"/>
    <lineage>
        <taxon>Eukaryota</taxon>
        <taxon>Sar</taxon>
        <taxon>Alveolata</taxon>
        <taxon>Dinophyceae</taxon>
        <taxon>Suessiales</taxon>
        <taxon>Symbiodiniaceae</taxon>
        <taxon>Symbiodinium</taxon>
    </lineage>
</organism>
<dbReference type="SMART" id="SM00248">
    <property type="entry name" value="ANK"/>
    <property type="match status" value="5"/>
</dbReference>
<dbReference type="AlphaFoldDB" id="A0A1Q9DCA2"/>
<dbReference type="Gene3D" id="1.25.40.20">
    <property type="entry name" value="Ankyrin repeat-containing domain"/>
    <property type="match status" value="1"/>
</dbReference>
<dbReference type="InterPro" id="IPR036770">
    <property type="entry name" value="Ankyrin_rpt-contain_sf"/>
</dbReference>
<dbReference type="PROSITE" id="PS50076">
    <property type="entry name" value="DNAJ_2"/>
    <property type="match status" value="1"/>
</dbReference>
<dbReference type="InterPro" id="IPR002110">
    <property type="entry name" value="Ankyrin_rpt"/>
</dbReference>
<feature type="repeat" description="ANK" evidence="1">
    <location>
        <begin position="235"/>
        <end position="267"/>
    </location>
</feature>
<proteinExistence type="predicted"/>
<dbReference type="PANTHER" id="PTHR44207:SF1">
    <property type="entry name" value="SURFACE ANTIGEN BSPA-LIKE"/>
    <property type="match status" value="1"/>
</dbReference>
<dbReference type="Pfam" id="PF12796">
    <property type="entry name" value="Ank_2"/>
    <property type="match status" value="1"/>
</dbReference>
<dbReference type="Gene3D" id="1.10.287.110">
    <property type="entry name" value="DnaJ domain"/>
    <property type="match status" value="1"/>
</dbReference>
<keyword evidence="1" id="KW-0040">ANK repeat</keyword>
<dbReference type="PROSITE" id="PS50297">
    <property type="entry name" value="ANK_REP_REGION"/>
    <property type="match status" value="1"/>
</dbReference>
<keyword evidence="4" id="KW-0418">Kinase</keyword>
<dbReference type="EMBL" id="LSRX01000607">
    <property type="protein sequence ID" value="OLP92777.1"/>
    <property type="molecule type" value="Genomic_DNA"/>
</dbReference>
<reference evidence="4 5" key="1">
    <citation type="submission" date="2016-02" db="EMBL/GenBank/DDBJ databases">
        <title>Genome analysis of coral dinoflagellate symbionts highlights evolutionary adaptations to a symbiotic lifestyle.</title>
        <authorList>
            <person name="Aranda M."/>
            <person name="Li Y."/>
            <person name="Liew Y.J."/>
            <person name="Baumgarten S."/>
            <person name="Simakov O."/>
            <person name="Wilson M."/>
            <person name="Piel J."/>
            <person name="Ashoor H."/>
            <person name="Bougouffa S."/>
            <person name="Bajic V.B."/>
            <person name="Ryu T."/>
            <person name="Ravasi T."/>
            <person name="Bayer T."/>
            <person name="Micklem G."/>
            <person name="Kim H."/>
            <person name="Bhak J."/>
            <person name="Lajeunesse T.C."/>
            <person name="Voolstra C.R."/>
        </authorList>
    </citation>
    <scope>NUCLEOTIDE SEQUENCE [LARGE SCALE GENOMIC DNA]</scope>
    <source>
        <strain evidence="4 5">CCMP2467</strain>
    </source>
</reference>
<protein>
    <submittedName>
        <fullName evidence="4">Kinase D-interacting substrate of 220 kDa</fullName>
    </submittedName>
</protein>
<feature type="signal peptide" evidence="2">
    <location>
        <begin position="1"/>
        <end position="18"/>
    </location>
</feature>
<feature type="repeat" description="ANK" evidence="1">
    <location>
        <begin position="268"/>
        <end position="300"/>
    </location>
</feature>
<dbReference type="SUPFAM" id="SSF46565">
    <property type="entry name" value="Chaperone J-domain"/>
    <property type="match status" value="1"/>
</dbReference>
<feature type="chain" id="PRO_5012660833" evidence="2">
    <location>
        <begin position="19"/>
        <end position="370"/>
    </location>
</feature>
<keyword evidence="2" id="KW-0732">Signal</keyword>
<name>A0A1Q9DCA2_SYMMI</name>
<gene>
    <name evidence="4" type="primary">Kidins220</name>
    <name evidence="4" type="ORF">AK812_SmicGene25364</name>
</gene>
<evidence type="ECO:0000259" key="3">
    <source>
        <dbReference type="PROSITE" id="PS50076"/>
    </source>
</evidence>
<dbReference type="InterPro" id="IPR001623">
    <property type="entry name" value="DnaJ_domain"/>
</dbReference>
<dbReference type="GO" id="GO:0016301">
    <property type="term" value="F:kinase activity"/>
    <property type="evidence" value="ECO:0007669"/>
    <property type="project" value="UniProtKB-KW"/>
</dbReference>
<keyword evidence="5" id="KW-1185">Reference proteome</keyword>
<dbReference type="PROSITE" id="PS50088">
    <property type="entry name" value="ANK_REPEAT"/>
    <property type="match status" value="2"/>
</dbReference>
<dbReference type="Pfam" id="PF00226">
    <property type="entry name" value="DnaJ"/>
    <property type="match status" value="1"/>
</dbReference>
<sequence>MRNAVLLAFVCRIYILSSDPAGFSGVRPGVRTRIRLTARRSWEEDADELLGLTEKTKENPFDILRLSRDSEQALVRPAFRKLAAVLHPDVPGTGDAASFRKLLWAYRELSSPDWRRWARQRAPDVSEVRLPGIDLEDLFQLLKRLEHSALIIGVNMAPVDEEEAKMWQAVAFRGAVDKGDLEEVNEMLENGSNPNYKMPDGSNWTVLMLASNGGHEELVQKFTKGGKGVSDKDPQGFQAIMLAAIKGHANVCRSLLEKKADANACNEDGETPLMMAAAMGHQELVRLLLDAGADANCQDKNSMSALKKASRWGHVGCLKTLLAELPNLDLREMKHCLLFGKLYGHPEVVAEIQKVLEPPEEDIEEEPSAA</sequence>
<dbReference type="OrthoDB" id="407961at2759"/>
<dbReference type="InterPro" id="IPR036869">
    <property type="entry name" value="J_dom_sf"/>
</dbReference>
<dbReference type="Proteomes" id="UP000186817">
    <property type="component" value="Unassembled WGS sequence"/>
</dbReference>
<feature type="domain" description="J" evidence="3">
    <location>
        <begin position="59"/>
        <end position="122"/>
    </location>
</feature>
<dbReference type="SUPFAM" id="SSF48403">
    <property type="entry name" value="Ankyrin repeat"/>
    <property type="match status" value="1"/>
</dbReference>
<evidence type="ECO:0000313" key="5">
    <source>
        <dbReference type="Proteomes" id="UP000186817"/>
    </source>
</evidence>
<dbReference type="CDD" id="cd06257">
    <property type="entry name" value="DnaJ"/>
    <property type="match status" value="1"/>
</dbReference>
<comment type="caution">
    <text evidence="4">The sequence shown here is derived from an EMBL/GenBank/DDBJ whole genome shotgun (WGS) entry which is preliminary data.</text>
</comment>
<accession>A0A1Q9DCA2</accession>
<evidence type="ECO:0000256" key="2">
    <source>
        <dbReference type="SAM" id="SignalP"/>
    </source>
</evidence>
<dbReference type="PANTHER" id="PTHR44207">
    <property type="entry name" value="SURFACE ANTIGEN BSPA-LIKE-RELATED"/>
    <property type="match status" value="1"/>
</dbReference>
<keyword evidence="4" id="KW-0808">Transferase</keyword>